<evidence type="ECO:0000256" key="1">
    <source>
        <dbReference type="SAM" id="MobiDB-lite"/>
    </source>
</evidence>
<name>A0A5N6P2S6_9ASTR</name>
<evidence type="ECO:0000313" key="2">
    <source>
        <dbReference type="EMBL" id="KAD5803550.1"/>
    </source>
</evidence>
<gene>
    <name evidence="2" type="ORF">E3N88_14910</name>
</gene>
<keyword evidence="3" id="KW-1185">Reference proteome</keyword>
<proteinExistence type="predicted"/>
<evidence type="ECO:0000313" key="3">
    <source>
        <dbReference type="Proteomes" id="UP000326396"/>
    </source>
</evidence>
<accession>A0A5N6P2S6</accession>
<dbReference type="AlphaFoldDB" id="A0A5N6P2S6"/>
<sequence length="95" mass="10082">MLGVAFLNTPDAVAAAESAIASSQLIISLDDNSCIDETDIGTHSLMKSNGQTNKSAKATSEKSQRGKLMGSDGLIVGPRPKPIENYIENLLNPFY</sequence>
<organism evidence="2 3">
    <name type="scientific">Mikania micrantha</name>
    <name type="common">bitter vine</name>
    <dbReference type="NCBI Taxonomy" id="192012"/>
    <lineage>
        <taxon>Eukaryota</taxon>
        <taxon>Viridiplantae</taxon>
        <taxon>Streptophyta</taxon>
        <taxon>Embryophyta</taxon>
        <taxon>Tracheophyta</taxon>
        <taxon>Spermatophyta</taxon>
        <taxon>Magnoliopsida</taxon>
        <taxon>eudicotyledons</taxon>
        <taxon>Gunneridae</taxon>
        <taxon>Pentapetalae</taxon>
        <taxon>asterids</taxon>
        <taxon>campanulids</taxon>
        <taxon>Asterales</taxon>
        <taxon>Asteraceae</taxon>
        <taxon>Asteroideae</taxon>
        <taxon>Heliantheae alliance</taxon>
        <taxon>Eupatorieae</taxon>
        <taxon>Mikania</taxon>
    </lineage>
</organism>
<feature type="compositionally biased region" description="Polar residues" evidence="1">
    <location>
        <begin position="45"/>
        <end position="58"/>
    </location>
</feature>
<dbReference type="Proteomes" id="UP000326396">
    <property type="component" value="Linkage Group LG15"/>
</dbReference>
<reference evidence="2 3" key="1">
    <citation type="submission" date="2019-05" db="EMBL/GenBank/DDBJ databases">
        <title>Mikania micrantha, genome provides insights into the molecular mechanism of rapid growth.</title>
        <authorList>
            <person name="Liu B."/>
        </authorList>
    </citation>
    <scope>NUCLEOTIDE SEQUENCE [LARGE SCALE GENOMIC DNA]</scope>
    <source>
        <strain evidence="2">NLD-2019</strain>
        <tissue evidence="2">Leaf</tissue>
    </source>
</reference>
<protein>
    <submittedName>
        <fullName evidence="2">Uncharacterized protein</fullName>
    </submittedName>
</protein>
<comment type="caution">
    <text evidence="2">The sequence shown here is derived from an EMBL/GenBank/DDBJ whole genome shotgun (WGS) entry which is preliminary data.</text>
</comment>
<dbReference type="EMBL" id="SZYD01000007">
    <property type="protein sequence ID" value="KAD5803550.1"/>
    <property type="molecule type" value="Genomic_DNA"/>
</dbReference>
<feature type="region of interest" description="Disordered" evidence="1">
    <location>
        <begin position="44"/>
        <end position="76"/>
    </location>
</feature>